<gene>
    <name evidence="3" type="ORF">H0267_11300</name>
</gene>
<dbReference type="GO" id="GO:0016757">
    <property type="term" value="F:glycosyltransferase activity"/>
    <property type="evidence" value="ECO:0007669"/>
    <property type="project" value="InterPro"/>
</dbReference>
<dbReference type="Gene3D" id="3.40.50.2000">
    <property type="entry name" value="Glycogen Phosphorylase B"/>
    <property type="match status" value="2"/>
</dbReference>
<evidence type="ECO:0000313" key="3">
    <source>
        <dbReference type="EMBL" id="MBH0230802.1"/>
    </source>
</evidence>
<dbReference type="PANTHER" id="PTHR45947:SF3">
    <property type="entry name" value="SULFOQUINOVOSYL TRANSFERASE SQD2"/>
    <property type="match status" value="1"/>
</dbReference>
<dbReference type="CDD" id="cd03808">
    <property type="entry name" value="GT4_CapM-like"/>
    <property type="match status" value="1"/>
</dbReference>
<name>A0A931MVG6_9BACI</name>
<feature type="domain" description="Glycosyl transferase family 1" evidence="1">
    <location>
        <begin position="206"/>
        <end position="361"/>
    </location>
</feature>
<keyword evidence="4" id="KW-1185">Reference proteome</keyword>
<accession>A0A931MVG6</accession>
<sequence length="387" mass="44558">MKKAQGSPKILHVATVPEFLPFLENQLSYFKYHGFDTHILSSPGRQLDEFAEAEGITKHEIPMKREISLLKDLKSLWKFWILLRKNRFDIVHVHTPKAGLLGMIAAFLAGVEVRIYHMHGLTYTTRTGMKKNILKWSEKLTCRLSTQTYAVSKSLREYAIEQNLISSEKIRTIQNGSINGLDYEYRYKRSTYPIEEFYKDYHLSIDHFVIGFVGRLVRDKGVAELVEAFHKLKDRHKKVKLLVVGEMEDHHGLPEEVLQTIEEDPEIIYAGTVENAAPYYALMDVLVFPTYREGFGMVAIEAMAMGTPVIASEVLGCVDTVEDGKNGFLIPPRNVEAIVDKVEFYMNHEDVRRQHGDYGREVVCEKYEQSTIWGEMLGDYQTQMKKI</sequence>
<organism evidence="3 4">
    <name type="scientific">Halobacillus yeomjeoni</name>
    <dbReference type="NCBI Taxonomy" id="311194"/>
    <lineage>
        <taxon>Bacteria</taxon>
        <taxon>Bacillati</taxon>
        <taxon>Bacillota</taxon>
        <taxon>Bacilli</taxon>
        <taxon>Bacillales</taxon>
        <taxon>Bacillaceae</taxon>
        <taxon>Halobacillus</taxon>
    </lineage>
</organism>
<dbReference type="InterPro" id="IPR001296">
    <property type="entry name" value="Glyco_trans_1"/>
</dbReference>
<feature type="domain" description="Glycosyltransferase subfamily 4-like N-terminal" evidence="2">
    <location>
        <begin position="33"/>
        <end position="176"/>
    </location>
</feature>
<reference evidence="3 4" key="1">
    <citation type="journal article" date="2005" name="Int. J. Syst. Evol. Microbiol.">
        <title>Halobacillus yeomjeoni sp. nov., isolated from a marine solar saltern in Korea.</title>
        <authorList>
            <person name="Yoon J.H."/>
            <person name="Kang S.J."/>
            <person name="Lee C.H."/>
            <person name="Oh H.W."/>
            <person name="Oh T.K."/>
        </authorList>
    </citation>
    <scope>NUCLEOTIDE SEQUENCE [LARGE SCALE GENOMIC DNA]</scope>
    <source>
        <strain evidence="3 4">KCTC 3957</strain>
    </source>
</reference>
<proteinExistence type="predicted"/>
<dbReference type="PANTHER" id="PTHR45947">
    <property type="entry name" value="SULFOQUINOVOSYL TRANSFERASE SQD2"/>
    <property type="match status" value="1"/>
</dbReference>
<comment type="caution">
    <text evidence="3">The sequence shown here is derived from an EMBL/GenBank/DDBJ whole genome shotgun (WGS) entry which is preliminary data.</text>
</comment>
<dbReference type="InterPro" id="IPR050194">
    <property type="entry name" value="Glycosyltransferase_grp1"/>
</dbReference>
<evidence type="ECO:0000313" key="4">
    <source>
        <dbReference type="Proteomes" id="UP000614490"/>
    </source>
</evidence>
<evidence type="ECO:0000259" key="1">
    <source>
        <dbReference type="Pfam" id="PF00534"/>
    </source>
</evidence>
<protein>
    <submittedName>
        <fullName evidence="3">Glycosyltransferase family 4 protein</fullName>
    </submittedName>
</protein>
<dbReference type="SUPFAM" id="SSF53756">
    <property type="entry name" value="UDP-Glycosyltransferase/glycogen phosphorylase"/>
    <property type="match status" value="1"/>
</dbReference>
<dbReference type="Proteomes" id="UP000614490">
    <property type="component" value="Unassembled WGS sequence"/>
</dbReference>
<dbReference type="InterPro" id="IPR028098">
    <property type="entry name" value="Glyco_trans_4-like_N"/>
</dbReference>
<dbReference type="Pfam" id="PF00534">
    <property type="entry name" value="Glycos_transf_1"/>
    <property type="match status" value="1"/>
</dbReference>
<dbReference type="RefSeq" id="WP_197317413.1">
    <property type="nucleotide sequence ID" value="NZ_JADZSC010000002.1"/>
</dbReference>
<dbReference type="EMBL" id="JADZSC010000002">
    <property type="protein sequence ID" value="MBH0230802.1"/>
    <property type="molecule type" value="Genomic_DNA"/>
</dbReference>
<dbReference type="AlphaFoldDB" id="A0A931MVG6"/>
<evidence type="ECO:0000259" key="2">
    <source>
        <dbReference type="Pfam" id="PF13579"/>
    </source>
</evidence>
<dbReference type="Pfam" id="PF13579">
    <property type="entry name" value="Glyco_trans_4_4"/>
    <property type="match status" value="1"/>
</dbReference>